<evidence type="ECO:0000313" key="2">
    <source>
        <dbReference type="Proteomes" id="UP000799754"/>
    </source>
</evidence>
<dbReference type="Proteomes" id="UP000799754">
    <property type="component" value="Unassembled WGS sequence"/>
</dbReference>
<reference evidence="1" key="1">
    <citation type="journal article" date="2020" name="Stud. Mycol.">
        <title>101 Dothideomycetes genomes: a test case for predicting lifestyles and emergence of pathogens.</title>
        <authorList>
            <person name="Haridas S."/>
            <person name="Albert R."/>
            <person name="Binder M."/>
            <person name="Bloem J."/>
            <person name="Labutti K."/>
            <person name="Salamov A."/>
            <person name="Andreopoulos B."/>
            <person name="Baker S."/>
            <person name="Barry K."/>
            <person name="Bills G."/>
            <person name="Bluhm B."/>
            <person name="Cannon C."/>
            <person name="Castanera R."/>
            <person name="Culley D."/>
            <person name="Daum C."/>
            <person name="Ezra D."/>
            <person name="Gonzalez J."/>
            <person name="Henrissat B."/>
            <person name="Kuo A."/>
            <person name="Liang C."/>
            <person name="Lipzen A."/>
            <person name="Lutzoni F."/>
            <person name="Magnuson J."/>
            <person name="Mondo S."/>
            <person name="Nolan M."/>
            <person name="Ohm R."/>
            <person name="Pangilinan J."/>
            <person name="Park H.-J."/>
            <person name="Ramirez L."/>
            <person name="Alfaro M."/>
            <person name="Sun H."/>
            <person name="Tritt A."/>
            <person name="Yoshinaga Y."/>
            <person name="Zwiers L.-H."/>
            <person name="Turgeon B."/>
            <person name="Goodwin S."/>
            <person name="Spatafora J."/>
            <person name="Crous P."/>
            <person name="Grigoriev I."/>
        </authorList>
    </citation>
    <scope>NUCLEOTIDE SEQUENCE</scope>
    <source>
        <strain evidence="1">CBS 525.71</strain>
    </source>
</reference>
<organism evidence="1 2">
    <name type="scientific">Macroventuria anomochaeta</name>
    <dbReference type="NCBI Taxonomy" id="301207"/>
    <lineage>
        <taxon>Eukaryota</taxon>
        <taxon>Fungi</taxon>
        <taxon>Dikarya</taxon>
        <taxon>Ascomycota</taxon>
        <taxon>Pezizomycotina</taxon>
        <taxon>Dothideomycetes</taxon>
        <taxon>Pleosporomycetidae</taxon>
        <taxon>Pleosporales</taxon>
        <taxon>Pleosporineae</taxon>
        <taxon>Didymellaceae</taxon>
        <taxon>Macroventuria</taxon>
    </lineage>
</organism>
<name>A0ACB6RLI0_9PLEO</name>
<feature type="non-terminal residue" evidence="1">
    <location>
        <position position="106"/>
    </location>
</feature>
<protein>
    <submittedName>
        <fullName evidence="1">Uncharacterized protein</fullName>
    </submittedName>
</protein>
<gene>
    <name evidence="1" type="ORF">BU25DRAFT_297426</name>
</gene>
<sequence length="106" mass="12199">SDTLWPQHAALSYCWEGDQEVNLTKPILTLWRSEILFYNLPQTIKDALWVTAELGLQYLWVDAFCIIQDEDADKNKELARMSDVYSEAYITLLAARSPKGQDGFLQ</sequence>
<proteinExistence type="predicted"/>
<keyword evidence="2" id="KW-1185">Reference proteome</keyword>
<dbReference type="EMBL" id="MU006746">
    <property type="protein sequence ID" value="KAF2622255.1"/>
    <property type="molecule type" value="Genomic_DNA"/>
</dbReference>
<accession>A0ACB6RLI0</accession>
<comment type="caution">
    <text evidence="1">The sequence shown here is derived from an EMBL/GenBank/DDBJ whole genome shotgun (WGS) entry which is preliminary data.</text>
</comment>
<evidence type="ECO:0000313" key="1">
    <source>
        <dbReference type="EMBL" id="KAF2622255.1"/>
    </source>
</evidence>
<feature type="non-terminal residue" evidence="1">
    <location>
        <position position="1"/>
    </location>
</feature>